<dbReference type="EMBL" id="JMTB01000121">
    <property type="protein sequence ID" value="KFB98745.1"/>
    <property type="molecule type" value="Genomic_DNA"/>
</dbReference>
<dbReference type="OrthoDB" id="6577024at2"/>
<evidence type="ECO:0000313" key="2">
    <source>
        <dbReference type="Proteomes" id="UP000028630"/>
    </source>
</evidence>
<dbReference type="GO" id="GO:0006355">
    <property type="term" value="P:regulation of DNA-templated transcription"/>
    <property type="evidence" value="ECO:0007669"/>
    <property type="project" value="InterPro"/>
</dbReference>
<accession>A0A084ZMQ1</accession>
<protein>
    <submittedName>
        <fullName evidence="1">Uncharacterized protein</fullName>
    </submittedName>
</protein>
<dbReference type="SUPFAM" id="SSF46894">
    <property type="entry name" value="C-terminal effector domain of the bipartite response regulators"/>
    <property type="match status" value="1"/>
</dbReference>
<keyword evidence="2" id="KW-1185">Reference proteome</keyword>
<organism evidence="1 2">
    <name type="scientific">Trabulsiella guamensis ATCC 49490</name>
    <dbReference type="NCBI Taxonomy" id="1005994"/>
    <lineage>
        <taxon>Bacteria</taxon>
        <taxon>Pseudomonadati</taxon>
        <taxon>Pseudomonadota</taxon>
        <taxon>Gammaproteobacteria</taxon>
        <taxon>Enterobacterales</taxon>
        <taxon>Enterobacteriaceae</taxon>
        <taxon>Trabulsiella</taxon>
    </lineage>
</organism>
<proteinExistence type="predicted"/>
<gene>
    <name evidence="1" type="ORF">GTGU_04416</name>
</gene>
<comment type="caution">
    <text evidence="1">The sequence shown here is derived from an EMBL/GenBank/DDBJ whole genome shotgun (WGS) entry which is preliminary data.</text>
</comment>
<dbReference type="eggNOG" id="COG2197">
    <property type="taxonomic scope" value="Bacteria"/>
</dbReference>
<evidence type="ECO:0000313" key="1">
    <source>
        <dbReference type="EMBL" id="KFB98745.1"/>
    </source>
</evidence>
<dbReference type="AlphaFoldDB" id="A0A084ZMQ1"/>
<reference evidence="2" key="1">
    <citation type="submission" date="2014-05" db="EMBL/GenBank/DDBJ databases">
        <title>ATOL: Assembling a taxonomically balanced genome-scale reconstruction of the evolutionary history of the Enterobacteriaceae.</title>
        <authorList>
            <person name="Plunkett G. III"/>
            <person name="Neeno-Eckwall E.C."/>
            <person name="Glasner J.D."/>
            <person name="Perna N.T."/>
        </authorList>
    </citation>
    <scope>NUCLEOTIDE SEQUENCE [LARGE SCALE GENOMIC DNA]</scope>
    <source>
        <strain evidence="2">ATCC 49490</strain>
    </source>
</reference>
<name>A0A084ZMQ1_9ENTR</name>
<dbReference type="RefSeq" id="WP_038162553.1">
    <property type="nucleotide sequence ID" value="NZ_JMTB01000121.1"/>
</dbReference>
<sequence>MTYQCFIYDKNCFFSQGIVTLTLRLFARETLSGCAASNDYSQMVAQIRDNSSNEHHLWLLCDLDSLPRERFQALHLMRGFCQHRNKKLIILLGEHNMPLFITLYSLLPNAHWLHKKESVEYARLFFQELLHKRHNGNCFSHSLTKYTRNRLQNRTDDAISGNEWWLMEEIIKGKTLSQISCEVNVDVRRLSYIKRHLMKRLNIRNNIDLFAAIKGIIP</sequence>
<dbReference type="InterPro" id="IPR016032">
    <property type="entry name" value="Sig_transdc_resp-reg_C-effctor"/>
</dbReference>
<dbReference type="Proteomes" id="UP000028630">
    <property type="component" value="Unassembled WGS sequence"/>
</dbReference>
<dbReference type="GO" id="GO:0003677">
    <property type="term" value="F:DNA binding"/>
    <property type="evidence" value="ECO:0007669"/>
    <property type="project" value="InterPro"/>
</dbReference>